<reference evidence="1 2" key="1">
    <citation type="submission" date="2014-01" db="EMBL/GenBank/DDBJ databases">
        <authorList>
            <person name="Zhang G."/>
            <person name="Jin J."/>
            <person name="Li Z.J."/>
            <person name="Wang S.W."/>
            <person name="Chen S.J."/>
            <person name="Wang S.M."/>
            <person name="Wang X.T."/>
            <person name="Li Y.H."/>
            <person name="Wang J."/>
            <person name="Yang C.K."/>
            <person name="Wang L."/>
        </authorList>
    </citation>
    <scope>NUCLEOTIDE SEQUENCE [LARGE SCALE GENOMIC DNA]</scope>
</reference>
<dbReference type="RefSeq" id="YP_009030130.1">
    <property type="nucleotide sequence ID" value="NC_024121.1"/>
</dbReference>
<accession>A0A023W502</accession>
<dbReference type="GeneID" id="19484967"/>
<protein>
    <submittedName>
        <fullName evidence="1">Uncharacterized protein</fullName>
    </submittedName>
</protein>
<sequence length="70" mass="8014">MAIETVRPAHVDRMLLEKSELAGKIMALEAFINGKVFVQLHAIDQQLLEQQLAAMKSYEFILKQRLMRAS</sequence>
<proteinExistence type="predicted"/>
<organism evidence="1 2">
    <name type="scientific">Serratia phage PS2</name>
    <dbReference type="NCBI Taxonomy" id="1481112"/>
    <lineage>
        <taxon>Viruses</taxon>
        <taxon>Duplodnaviria</taxon>
        <taxon>Heunggongvirae</taxon>
        <taxon>Uroviricota</taxon>
        <taxon>Caudoviricetes</taxon>
        <taxon>Muldoonvirus</taxon>
        <taxon>Muldoonvirus PS2</taxon>
    </lineage>
</organism>
<keyword evidence="2" id="KW-1185">Reference proteome</keyword>
<dbReference type="EMBL" id="KJ025957">
    <property type="protein sequence ID" value="AHY25330.1"/>
    <property type="molecule type" value="Genomic_DNA"/>
</dbReference>
<dbReference type="Proteomes" id="UP000024445">
    <property type="component" value="Segment"/>
</dbReference>
<evidence type="ECO:0000313" key="2">
    <source>
        <dbReference type="Proteomes" id="UP000024445"/>
    </source>
</evidence>
<dbReference type="KEGG" id="vg:19484967"/>
<evidence type="ECO:0000313" key="1">
    <source>
        <dbReference type="EMBL" id="AHY25330.1"/>
    </source>
</evidence>
<dbReference type="Pfam" id="PF21825">
    <property type="entry name" value="crAss001_48"/>
    <property type="match status" value="1"/>
</dbReference>
<name>A0A023W502_9CAUD</name>
<gene>
    <name evidence="1" type="ORF">PS2_083</name>
</gene>
<dbReference type="InterPro" id="IPR054052">
    <property type="entry name" value="Y16Q-like"/>
</dbReference>